<dbReference type="CDD" id="cd00060">
    <property type="entry name" value="FHA"/>
    <property type="match status" value="1"/>
</dbReference>
<dbReference type="SUPFAM" id="SSF49879">
    <property type="entry name" value="SMAD/FHA domain"/>
    <property type="match status" value="1"/>
</dbReference>
<protein>
    <recommendedName>
        <fullName evidence="3">FHA domain-containing protein</fullName>
    </recommendedName>
</protein>
<feature type="region of interest" description="Disordered" evidence="1">
    <location>
        <begin position="65"/>
        <end position="90"/>
    </location>
</feature>
<organism evidence="4 5">
    <name type="scientific">Butyricicoccus porcorum</name>
    <dbReference type="NCBI Taxonomy" id="1945634"/>
    <lineage>
        <taxon>Bacteria</taxon>
        <taxon>Bacillati</taxon>
        <taxon>Bacillota</taxon>
        <taxon>Clostridia</taxon>
        <taxon>Eubacteriales</taxon>
        <taxon>Butyricicoccaceae</taxon>
        <taxon>Butyricicoccus</taxon>
    </lineage>
</organism>
<evidence type="ECO:0000313" key="4">
    <source>
        <dbReference type="EMBL" id="OUM20846.1"/>
    </source>
</evidence>
<feature type="transmembrane region" description="Helical" evidence="2">
    <location>
        <begin position="36"/>
        <end position="58"/>
    </location>
</feature>
<accession>A0A252F4Z6</accession>
<proteinExistence type="predicted"/>
<dbReference type="Proteomes" id="UP000194903">
    <property type="component" value="Unassembled WGS sequence"/>
</dbReference>
<keyword evidence="2" id="KW-0812">Transmembrane</keyword>
<dbReference type="InterPro" id="IPR000253">
    <property type="entry name" value="FHA_dom"/>
</dbReference>
<evidence type="ECO:0000259" key="3">
    <source>
        <dbReference type="PROSITE" id="PS50006"/>
    </source>
</evidence>
<feature type="transmembrane region" description="Helical" evidence="2">
    <location>
        <begin position="12"/>
        <end position="30"/>
    </location>
</feature>
<dbReference type="OrthoDB" id="9816434at2"/>
<dbReference type="Gene3D" id="2.60.200.20">
    <property type="match status" value="1"/>
</dbReference>
<reference evidence="4 5" key="1">
    <citation type="submission" date="2017-05" db="EMBL/GenBank/DDBJ databases">
        <title>Butyricicoccus porcorum sp. nov. a butyrate-producing bacterium from the swine intestinal tract.</title>
        <authorList>
            <person name="Trachsel J."/>
            <person name="Humphrey S."/>
            <person name="Allen H.K."/>
        </authorList>
    </citation>
    <scope>NUCLEOTIDE SEQUENCE [LARGE SCALE GENOMIC DNA]</scope>
    <source>
        <strain evidence="4">BB10</strain>
    </source>
</reference>
<feature type="compositionally biased region" description="Pro residues" evidence="1">
    <location>
        <begin position="80"/>
        <end position="90"/>
    </location>
</feature>
<evidence type="ECO:0000313" key="5">
    <source>
        <dbReference type="Proteomes" id="UP000194903"/>
    </source>
</evidence>
<evidence type="ECO:0000256" key="2">
    <source>
        <dbReference type="SAM" id="Phobius"/>
    </source>
</evidence>
<name>A0A252F4Z6_9FIRM</name>
<sequence length="196" mass="22021">MFRAKIGGFLRFAIYFIKTICNFNFYAIIWRDTGGLPMSFLKPILIAVIVILTVLIIVKANSFATSDQPSGKQKPEKEPPASPKPEPPMQTPIEFFIVYVGRRVPVTHYPFTIGSRNDNDLIITDSTVSRQHAELFRKNGQVCLRDLGSLNGTIVNKVPRSETPIVGGERIQLGTTILQIERAIDDVSDDTQFIRR</sequence>
<dbReference type="SMART" id="SM00240">
    <property type="entry name" value="FHA"/>
    <property type="match status" value="1"/>
</dbReference>
<dbReference type="InterPro" id="IPR008984">
    <property type="entry name" value="SMAD_FHA_dom_sf"/>
</dbReference>
<keyword evidence="5" id="KW-1185">Reference proteome</keyword>
<gene>
    <name evidence="4" type="ORF">CBW42_04435</name>
</gene>
<dbReference type="PROSITE" id="PS50006">
    <property type="entry name" value="FHA_DOMAIN"/>
    <property type="match status" value="1"/>
</dbReference>
<dbReference type="EMBL" id="NHOC01000004">
    <property type="protein sequence ID" value="OUM20846.1"/>
    <property type="molecule type" value="Genomic_DNA"/>
</dbReference>
<feature type="domain" description="FHA" evidence="3">
    <location>
        <begin position="98"/>
        <end position="160"/>
    </location>
</feature>
<comment type="caution">
    <text evidence="4">The sequence shown here is derived from an EMBL/GenBank/DDBJ whole genome shotgun (WGS) entry which is preliminary data.</text>
</comment>
<dbReference type="InterPro" id="IPR050923">
    <property type="entry name" value="Cell_Proc_Reg/RNA_Proc"/>
</dbReference>
<keyword evidence="2" id="KW-0472">Membrane</keyword>
<dbReference type="PANTHER" id="PTHR23308">
    <property type="entry name" value="NUCLEAR INHIBITOR OF PROTEIN PHOSPHATASE-1"/>
    <property type="match status" value="1"/>
</dbReference>
<keyword evidence="2" id="KW-1133">Transmembrane helix</keyword>
<evidence type="ECO:0000256" key="1">
    <source>
        <dbReference type="SAM" id="MobiDB-lite"/>
    </source>
</evidence>
<dbReference type="Pfam" id="PF00498">
    <property type="entry name" value="FHA"/>
    <property type="match status" value="1"/>
</dbReference>
<dbReference type="AlphaFoldDB" id="A0A252F4Z6"/>